<feature type="compositionally biased region" description="Low complexity" evidence="1">
    <location>
        <begin position="41"/>
        <end position="56"/>
    </location>
</feature>
<evidence type="ECO:0000256" key="2">
    <source>
        <dbReference type="SAM" id="Phobius"/>
    </source>
</evidence>
<evidence type="ECO:0000313" key="4">
    <source>
        <dbReference type="Proteomes" id="UP000193240"/>
    </source>
</evidence>
<dbReference type="InterPro" id="IPR037847">
    <property type="entry name" value="GRAMDC4"/>
</dbReference>
<accession>A0A1Y2MAE5</accession>
<name>A0A1Y2MAE5_EPING</name>
<evidence type="ECO:0008006" key="5">
    <source>
        <dbReference type="Google" id="ProtNLM"/>
    </source>
</evidence>
<feature type="region of interest" description="Disordered" evidence="1">
    <location>
        <begin position="1"/>
        <end position="83"/>
    </location>
</feature>
<dbReference type="STRING" id="105696.A0A1Y2MAE5"/>
<reference evidence="3 4" key="1">
    <citation type="journal article" date="2017" name="Genome Announc.">
        <title>Genome sequence of the saprophytic ascomycete Epicoccum nigrum ICMP 19927 strain isolated from New Zealand.</title>
        <authorList>
            <person name="Fokin M."/>
            <person name="Fleetwood D."/>
            <person name="Weir B.S."/>
            <person name="Villas-Boas S.G."/>
        </authorList>
    </citation>
    <scope>NUCLEOTIDE SEQUENCE [LARGE SCALE GENOMIC DNA]</scope>
    <source>
        <strain evidence="3 4">ICMP 19927</strain>
    </source>
</reference>
<dbReference type="GO" id="GO:0006915">
    <property type="term" value="P:apoptotic process"/>
    <property type="evidence" value="ECO:0007669"/>
    <property type="project" value="InterPro"/>
</dbReference>
<gene>
    <name evidence="3" type="ORF">B5807_02035</name>
</gene>
<evidence type="ECO:0000313" key="3">
    <source>
        <dbReference type="EMBL" id="OSS53084.1"/>
    </source>
</evidence>
<keyword evidence="2" id="KW-1133">Transmembrane helix</keyword>
<dbReference type="InParanoid" id="A0A1Y2MAE5"/>
<dbReference type="PANTHER" id="PTHR37402">
    <property type="entry name" value="GRAM DOMAIN-CONTAINING PROTEIN 4"/>
    <property type="match status" value="1"/>
</dbReference>
<keyword evidence="4" id="KW-1185">Reference proteome</keyword>
<sequence length="612" mass="69662">MQEHPPEPAPENVFEIGLDRARIDSAAHIQYPESNLTDEQSASSDSDSRSPRTSHSVIESIKQKRHKAGAKIRRSLHIGRASDDRGLSTTAIVKDGEHSDSRYAFDPPERDHATFKDFLHNPLDTVKSKVSEQGNQEFAGNLTAKEVPHGDEVEIVRAADAVEAAGTDAQRLLAIQDLAKLLKERQASYARWTFDRHITKVRVLPRDKSELKPRSAFETYDPLEGVVIDWRAYGQHLLELYAQKYGGQYIGYGSDPPVPSKSTAMPNIERFLVASAPIQELIMTARRIYRWEDPPKTVKYLAIYSVLWYFNMLLPGCLAFFVYRVIERREHGNTIEDLREDIVHREDQRTTALSLTELIVKEGDENWSDDLVNELGPWFMIQLADLANLCESLRNFYEWRVPHRTTRVLLLLSGLTLSTAIVPMWLLVKTFTFFMGFSFFALYPIATNFPEYRLLVSPTKQLLWNIPTHAEWAINYIQAEGKLLASTSAKPLAPTPTILSPVFDPKTDYNSYTAHQDNTTGRIIVSTSGLRFVANMGHEVLWSLRYGELEALEKQDRVVTKKVPGKLQKDSGMDLKIRSKGGREEVLKNVEERDEAFSQIVGFSENLWQVVW</sequence>
<dbReference type="OMA" id="RVYRWEY"/>
<dbReference type="EMBL" id="KZ107839">
    <property type="protein sequence ID" value="OSS53084.1"/>
    <property type="molecule type" value="Genomic_DNA"/>
</dbReference>
<dbReference type="AlphaFoldDB" id="A0A1Y2MAE5"/>
<feature type="compositionally biased region" description="Basic residues" evidence="1">
    <location>
        <begin position="63"/>
        <end position="77"/>
    </location>
</feature>
<evidence type="ECO:0000256" key="1">
    <source>
        <dbReference type="SAM" id="MobiDB-lite"/>
    </source>
</evidence>
<keyword evidence="2" id="KW-0472">Membrane</keyword>
<feature type="transmembrane region" description="Helical" evidence="2">
    <location>
        <begin position="301"/>
        <end position="323"/>
    </location>
</feature>
<protein>
    <recommendedName>
        <fullName evidence="5">GRAM domain-containing protein</fullName>
    </recommendedName>
</protein>
<keyword evidence="2" id="KW-0812">Transmembrane</keyword>
<proteinExistence type="predicted"/>
<dbReference type="PANTHER" id="PTHR37402:SF1">
    <property type="entry name" value="GRAM DOMAIN-CONTAINING PROTEIN 4"/>
    <property type="match status" value="1"/>
</dbReference>
<dbReference type="Proteomes" id="UP000193240">
    <property type="component" value="Unassembled WGS sequence"/>
</dbReference>
<feature type="transmembrane region" description="Helical" evidence="2">
    <location>
        <begin position="408"/>
        <end position="427"/>
    </location>
</feature>
<organism evidence="3 4">
    <name type="scientific">Epicoccum nigrum</name>
    <name type="common">Soil fungus</name>
    <name type="synonym">Epicoccum purpurascens</name>
    <dbReference type="NCBI Taxonomy" id="105696"/>
    <lineage>
        <taxon>Eukaryota</taxon>
        <taxon>Fungi</taxon>
        <taxon>Dikarya</taxon>
        <taxon>Ascomycota</taxon>
        <taxon>Pezizomycotina</taxon>
        <taxon>Dothideomycetes</taxon>
        <taxon>Pleosporomycetidae</taxon>
        <taxon>Pleosporales</taxon>
        <taxon>Pleosporineae</taxon>
        <taxon>Didymellaceae</taxon>
        <taxon>Epicoccum</taxon>
    </lineage>
</organism>